<dbReference type="InterPro" id="IPR000998">
    <property type="entry name" value="MAM_dom"/>
</dbReference>
<dbReference type="Gene3D" id="2.60.120.200">
    <property type="match status" value="1"/>
</dbReference>
<dbReference type="PROSITE" id="PS50060">
    <property type="entry name" value="MAM_2"/>
    <property type="match status" value="1"/>
</dbReference>
<dbReference type="RefSeq" id="XP_013382843.1">
    <property type="nucleotide sequence ID" value="XM_013527389.1"/>
</dbReference>
<dbReference type="KEGG" id="lak:106153450"/>
<dbReference type="Pfam" id="PF00629">
    <property type="entry name" value="MAM"/>
    <property type="match status" value="1"/>
</dbReference>
<feature type="domain" description="MAM" evidence="1">
    <location>
        <begin position="52"/>
        <end position="130"/>
    </location>
</feature>
<dbReference type="PANTHER" id="PTHR23282:SF101">
    <property type="entry name" value="MAM DOMAIN-CONTAINING PROTEIN"/>
    <property type="match status" value="1"/>
</dbReference>
<dbReference type="InterPro" id="IPR051560">
    <property type="entry name" value="MAM_domain-containing"/>
</dbReference>
<accession>A0A1S3HA10</accession>
<reference evidence="3" key="1">
    <citation type="submission" date="2025-08" db="UniProtKB">
        <authorList>
            <consortium name="RefSeq"/>
        </authorList>
    </citation>
    <scope>IDENTIFICATION</scope>
    <source>
        <tissue evidence="3">Gonads</tissue>
    </source>
</reference>
<organism evidence="2 3">
    <name type="scientific">Lingula anatina</name>
    <name type="common">Brachiopod</name>
    <name type="synonym">Lingula unguis</name>
    <dbReference type="NCBI Taxonomy" id="7574"/>
    <lineage>
        <taxon>Eukaryota</taxon>
        <taxon>Metazoa</taxon>
        <taxon>Spiralia</taxon>
        <taxon>Lophotrochozoa</taxon>
        <taxon>Brachiopoda</taxon>
        <taxon>Linguliformea</taxon>
        <taxon>Lingulata</taxon>
        <taxon>Lingulida</taxon>
        <taxon>Linguloidea</taxon>
        <taxon>Lingulidae</taxon>
        <taxon>Lingula</taxon>
    </lineage>
</organism>
<dbReference type="PANTHER" id="PTHR23282">
    <property type="entry name" value="APICAL ENDOSOMAL GLYCOPROTEIN PRECURSOR"/>
    <property type="match status" value="1"/>
</dbReference>
<dbReference type="SUPFAM" id="SSF49899">
    <property type="entry name" value="Concanavalin A-like lectins/glucanases"/>
    <property type="match status" value="1"/>
</dbReference>
<protein>
    <submittedName>
        <fullName evidence="3">MAM and LDL-receptor class A domain-containing protein 1-like</fullName>
    </submittedName>
</protein>
<sequence length="163" mass="18627">MFSTCKFSVWILSLKSFLPYKREMLQNRVKPNLVRSVLVSLTLLTADAVIPPPCSFESGMLCTWVQMHNDNFDWKIRQGHTPSLDTGPMADHTYQNASGHYIYLETSQKNYGEKVRIKSAFFTPSMTTVCKVRSSCWRDRKSSSRNGTLARFVVFNALSQVCL</sequence>
<name>A0A1S3HA10_LINAN</name>
<dbReference type="STRING" id="7574.A0A1S3HA10"/>
<dbReference type="Proteomes" id="UP000085678">
    <property type="component" value="Unplaced"/>
</dbReference>
<dbReference type="GO" id="GO:0016020">
    <property type="term" value="C:membrane"/>
    <property type="evidence" value="ECO:0007669"/>
    <property type="project" value="InterPro"/>
</dbReference>
<dbReference type="AlphaFoldDB" id="A0A1S3HA10"/>
<dbReference type="GeneID" id="106153450"/>
<dbReference type="InParanoid" id="A0A1S3HA10"/>
<evidence type="ECO:0000259" key="1">
    <source>
        <dbReference type="PROSITE" id="PS50060"/>
    </source>
</evidence>
<dbReference type="OrthoDB" id="412155at2759"/>
<dbReference type="CDD" id="cd06263">
    <property type="entry name" value="MAM"/>
    <property type="match status" value="1"/>
</dbReference>
<gene>
    <name evidence="3" type="primary">LOC106153450</name>
</gene>
<proteinExistence type="predicted"/>
<dbReference type="InterPro" id="IPR013320">
    <property type="entry name" value="ConA-like_dom_sf"/>
</dbReference>
<evidence type="ECO:0000313" key="2">
    <source>
        <dbReference type="Proteomes" id="UP000085678"/>
    </source>
</evidence>
<evidence type="ECO:0000313" key="3">
    <source>
        <dbReference type="RefSeq" id="XP_013382843.1"/>
    </source>
</evidence>
<keyword evidence="2" id="KW-1185">Reference proteome</keyword>